<keyword evidence="2 5" id="KW-0812">Transmembrane</keyword>
<evidence type="ECO:0000256" key="3">
    <source>
        <dbReference type="ARBA" id="ARBA00022989"/>
    </source>
</evidence>
<dbReference type="STRING" id="551995.SAMN05192574_102405"/>
<evidence type="ECO:0000256" key="5">
    <source>
        <dbReference type="SAM" id="Phobius"/>
    </source>
</evidence>
<feature type="transmembrane region" description="Helical" evidence="5">
    <location>
        <begin position="20"/>
        <end position="37"/>
    </location>
</feature>
<dbReference type="Pfam" id="PF07291">
    <property type="entry name" value="MauE"/>
    <property type="match status" value="1"/>
</dbReference>
<keyword evidence="4 5" id="KW-0472">Membrane</keyword>
<dbReference type="InterPro" id="IPR009908">
    <property type="entry name" value="Methylamine_util_MauE"/>
</dbReference>
<comment type="subcellular location">
    <subcellularLocation>
        <location evidence="1">Membrane</location>
        <topology evidence="1">Multi-pass membrane protein</topology>
    </subcellularLocation>
</comment>
<feature type="transmembrane region" description="Helical" evidence="5">
    <location>
        <begin position="86"/>
        <end position="108"/>
    </location>
</feature>
<protein>
    <submittedName>
        <fullName evidence="7">Methylamine utilisation protein MauE</fullName>
    </submittedName>
</protein>
<evidence type="ECO:0000256" key="2">
    <source>
        <dbReference type="ARBA" id="ARBA00022692"/>
    </source>
</evidence>
<feature type="domain" description="Methylamine utilisation protein MauE" evidence="6">
    <location>
        <begin position="18"/>
        <end position="145"/>
    </location>
</feature>
<dbReference type="GO" id="GO:0030416">
    <property type="term" value="P:methylamine metabolic process"/>
    <property type="evidence" value="ECO:0007669"/>
    <property type="project" value="InterPro"/>
</dbReference>
<dbReference type="AlphaFoldDB" id="A0A1H8DMW0"/>
<accession>A0A1H8DMW0</accession>
<gene>
    <name evidence="7" type="ORF">SAMN05192574_102405</name>
</gene>
<organism evidence="7 8">
    <name type="scientific">Mucilaginibacter gossypiicola</name>
    <dbReference type="NCBI Taxonomy" id="551995"/>
    <lineage>
        <taxon>Bacteria</taxon>
        <taxon>Pseudomonadati</taxon>
        <taxon>Bacteroidota</taxon>
        <taxon>Sphingobacteriia</taxon>
        <taxon>Sphingobacteriales</taxon>
        <taxon>Sphingobacteriaceae</taxon>
        <taxon>Mucilaginibacter</taxon>
    </lineage>
</organism>
<name>A0A1H8DMW0_9SPHI</name>
<dbReference type="GO" id="GO:0016020">
    <property type="term" value="C:membrane"/>
    <property type="evidence" value="ECO:0007669"/>
    <property type="project" value="UniProtKB-SubCell"/>
</dbReference>
<dbReference type="EMBL" id="FOCL01000002">
    <property type="protein sequence ID" value="SEN08485.1"/>
    <property type="molecule type" value="Genomic_DNA"/>
</dbReference>
<evidence type="ECO:0000259" key="6">
    <source>
        <dbReference type="Pfam" id="PF07291"/>
    </source>
</evidence>
<evidence type="ECO:0000256" key="1">
    <source>
        <dbReference type="ARBA" id="ARBA00004141"/>
    </source>
</evidence>
<keyword evidence="8" id="KW-1185">Reference proteome</keyword>
<keyword evidence="3 5" id="KW-1133">Transmembrane helix</keyword>
<feature type="transmembrane region" description="Helical" evidence="5">
    <location>
        <begin position="129"/>
        <end position="147"/>
    </location>
</feature>
<sequence>MNSLTLTINSYLTSNKKELIISIVKYLCLFLFIYTAYAKLADHDRFYKGLTKVHLVSGYAMVISYLVPAIEILISILLIIPNTVKIGLISFMTTMTAFTVYIICAMIWEPKLPCHCGGAIEKLSWMQHIWFNLAFIILTIIALWLLNFSKSLKKQVS</sequence>
<feature type="transmembrane region" description="Helical" evidence="5">
    <location>
        <begin position="58"/>
        <end position="80"/>
    </location>
</feature>
<reference evidence="8" key="1">
    <citation type="submission" date="2016-10" db="EMBL/GenBank/DDBJ databases">
        <authorList>
            <person name="Varghese N."/>
            <person name="Submissions S."/>
        </authorList>
    </citation>
    <scope>NUCLEOTIDE SEQUENCE [LARGE SCALE GENOMIC DNA]</scope>
    <source>
        <strain evidence="8">Gh-48</strain>
    </source>
</reference>
<dbReference type="RefSeq" id="WP_091209572.1">
    <property type="nucleotide sequence ID" value="NZ_FOCL01000002.1"/>
</dbReference>
<evidence type="ECO:0000256" key="4">
    <source>
        <dbReference type="ARBA" id="ARBA00023136"/>
    </source>
</evidence>
<dbReference type="Proteomes" id="UP000198942">
    <property type="component" value="Unassembled WGS sequence"/>
</dbReference>
<evidence type="ECO:0000313" key="8">
    <source>
        <dbReference type="Proteomes" id="UP000198942"/>
    </source>
</evidence>
<proteinExistence type="predicted"/>
<dbReference type="OrthoDB" id="673785at2"/>
<evidence type="ECO:0000313" key="7">
    <source>
        <dbReference type="EMBL" id="SEN08485.1"/>
    </source>
</evidence>